<accession>A0A179HTE2</accession>
<organism evidence="2 3">
    <name type="scientific">Purpureocillium lilacinum</name>
    <name type="common">Paecilomyces lilacinus</name>
    <dbReference type="NCBI Taxonomy" id="33203"/>
    <lineage>
        <taxon>Eukaryota</taxon>
        <taxon>Fungi</taxon>
        <taxon>Dikarya</taxon>
        <taxon>Ascomycota</taxon>
        <taxon>Pezizomycotina</taxon>
        <taxon>Sordariomycetes</taxon>
        <taxon>Hypocreomycetidae</taxon>
        <taxon>Hypocreales</taxon>
        <taxon>Ophiocordycipitaceae</taxon>
        <taxon>Purpureocillium</taxon>
    </lineage>
</organism>
<feature type="compositionally biased region" description="Low complexity" evidence="1">
    <location>
        <begin position="80"/>
        <end position="89"/>
    </location>
</feature>
<name>A0A179HTE2_PURLI</name>
<gene>
    <name evidence="2" type="ORF">VFPFJ_01979</name>
</gene>
<dbReference type="Proteomes" id="UP000078340">
    <property type="component" value="Unassembled WGS sequence"/>
</dbReference>
<feature type="region of interest" description="Disordered" evidence="1">
    <location>
        <begin position="80"/>
        <end position="103"/>
    </location>
</feature>
<feature type="region of interest" description="Disordered" evidence="1">
    <location>
        <begin position="134"/>
        <end position="182"/>
    </location>
</feature>
<reference evidence="2 3" key="1">
    <citation type="submission" date="2016-02" db="EMBL/GenBank/DDBJ databases">
        <title>Biosynthesis of antibiotic leucinostatins and their inhibition on Phytophthora in bio-control Purpureocillium lilacinum.</title>
        <authorList>
            <person name="Wang G."/>
            <person name="Liu Z."/>
            <person name="Lin R."/>
            <person name="Li E."/>
            <person name="Mao Z."/>
            <person name="Ling J."/>
            <person name="Yin W."/>
            <person name="Xie B."/>
        </authorList>
    </citation>
    <scope>NUCLEOTIDE SEQUENCE [LARGE SCALE GENOMIC DNA]</scope>
    <source>
        <strain evidence="2">PLFJ-1</strain>
    </source>
</reference>
<evidence type="ECO:0000313" key="3">
    <source>
        <dbReference type="Proteomes" id="UP000078340"/>
    </source>
</evidence>
<evidence type="ECO:0000313" key="2">
    <source>
        <dbReference type="EMBL" id="OAQ92818.1"/>
    </source>
</evidence>
<dbReference type="EMBL" id="LSBI01000002">
    <property type="protein sequence ID" value="OAQ92818.1"/>
    <property type="molecule type" value="Genomic_DNA"/>
</dbReference>
<sequence length="182" mass="20161">MSLRPGRLQFNEVGSPGRLSRRRRRRRRRRAHVFSLGGHKWPGSRLSHANFKMSWASTFGPCRLSAFPKKCSAGAARCSSKQASKQASSERVAVGDTKDKLPQPIAHCPVAEKRPPGYLPTYVPVVARARQWVSGSGSAGDFRTEQGGGGWRRFKNRKKEKSCSGDQQGIPTYRGPGGSRRR</sequence>
<dbReference type="AlphaFoldDB" id="A0A179HTE2"/>
<proteinExistence type="predicted"/>
<evidence type="ECO:0000256" key="1">
    <source>
        <dbReference type="SAM" id="MobiDB-lite"/>
    </source>
</evidence>
<comment type="caution">
    <text evidence="2">The sequence shown here is derived from an EMBL/GenBank/DDBJ whole genome shotgun (WGS) entry which is preliminary data.</text>
</comment>
<protein>
    <submittedName>
        <fullName evidence="2">Uncharacterized protein</fullName>
    </submittedName>
</protein>